<dbReference type="AlphaFoldDB" id="A0A4D6M814"/>
<gene>
    <name evidence="2" type="ORF">DEO72_LG6g958</name>
</gene>
<feature type="compositionally biased region" description="Polar residues" evidence="1">
    <location>
        <begin position="1"/>
        <end position="23"/>
    </location>
</feature>
<evidence type="ECO:0000313" key="3">
    <source>
        <dbReference type="Proteomes" id="UP000501690"/>
    </source>
</evidence>
<evidence type="ECO:0000256" key="1">
    <source>
        <dbReference type="SAM" id="MobiDB-lite"/>
    </source>
</evidence>
<accession>A0A4D6M814</accession>
<reference evidence="2 3" key="1">
    <citation type="submission" date="2019-04" db="EMBL/GenBank/DDBJ databases">
        <title>An improved genome assembly and genetic linkage map for asparagus bean, Vigna unguiculata ssp. sesquipedialis.</title>
        <authorList>
            <person name="Xia Q."/>
            <person name="Zhang R."/>
            <person name="Dong Y."/>
        </authorList>
    </citation>
    <scope>NUCLEOTIDE SEQUENCE [LARGE SCALE GENOMIC DNA]</scope>
    <source>
        <tissue evidence="2">Leaf</tissue>
    </source>
</reference>
<feature type="compositionally biased region" description="Basic residues" evidence="1">
    <location>
        <begin position="25"/>
        <end position="38"/>
    </location>
</feature>
<sequence length="119" mass="13432">MLELNNSRDIVPSHNTRNTTASRSLRYHSKSCRPRTTKAYKSYATTSLSDAAPKPPVEIQFQTAWRKPRAAKRQAPSPLGAMRLNGSLEWYLSLGGSTTTIRRYTSTHTILVLAHQYKL</sequence>
<dbReference type="EMBL" id="CP039350">
    <property type="protein sequence ID" value="QCD96256.1"/>
    <property type="molecule type" value="Genomic_DNA"/>
</dbReference>
<evidence type="ECO:0000313" key="2">
    <source>
        <dbReference type="EMBL" id="QCD96256.1"/>
    </source>
</evidence>
<dbReference type="Proteomes" id="UP000501690">
    <property type="component" value="Linkage Group LG6"/>
</dbReference>
<protein>
    <submittedName>
        <fullName evidence="2">Uncharacterized protein</fullName>
    </submittedName>
</protein>
<keyword evidence="3" id="KW-1185">Reference proteome</keyword>
<name>A0A4D6M814_VIGUN</name>
<feature type="region of interest" description="Disordered" evidence="1">
    <location>
        <begin position="1"/>
        <end position="38"/>
    </location>
</feature>
<proteinExistence type="predicted"/>
<organism evidence="2 3">
    <name type="scientific">Vigna unguiculata</name>
    <name type="common">Cowpea</name>
    <dbReference type="NCBI Taxonomy" id="3917"/>
    <lineage>
        <taxon>Eukaryota</taxon>
        <taxon>Viridiplantae</taxon>
        <taxon>Streptophyta</taxon>
        <taxon>Embryophyta</taxon>
        <taxon>Tracheophyta</taxon>
        <taxon>Spermatophyta</taxon>
        <taxon>Magnoliopsida</taxon>
        <taxon>eudicotyledons</taxon>
        <taxon>Gunneridae</taxon>
        <taxon>Pentapetalae</taxon>
        <taxon>rosids</taxon>
        <taxon>fabids</taxon>
        <taxon>Fabales</taxon>
        <taxon>Fabaceae</taxon>
        <taxon>Papilionoideae</taxon>
        <taxon>50 kb inversion clade</taxon>
        <taxon>NPAAA clade</taxon>
        <taxon>indigoferoid/millettioid clade</taxon>
        <taxon>Phaseoleae</taxon>
        <taxon>Vigna</taxon>
    </lineage>
</organism>